<proteinExistence type="predicted"/>
<organism evidence="1">
    <name type="scientific">marine metagenome</name>
    <dbReference type="NCBI Taxonomy" id="408172"/>
    <lineage>
        <taxon>unclassified sequences</taxon>
        <taxon>metagenomes</taxon>
        <taxon>ecological metagenomes</taxon>
    </lineage>
</organism>
<name>A0A382YY69_9ZZZZ</name>
<dbReference type="EMBL" id="UINC01179209">
    <property type="protein sequence ID" value="SVD87775.1"/>
    <property type="molecule type" value="Genomic_DNA"/>
</dbReference>
<evidence type="ECO:0000313" key="1">
    <source>
        <dbReference type="EMBL" id="SVD87775.1"/>
    </source>
</evidence>
<evidence type="ECO:0008006" key="2">
    <source>
        <dbReference type="Google" id="ProtNLM"/>
    </source>
</evidence>
<sequence>HPNPKLTVYPEARHNSWTKTYDNPELYEWFLKHQRK</sequence>
<dbReference type="InterPro" id="IPR029058">
    <property type="entry name" value="AB_hydrolase_fold"/>
</dbReference>
<dbReference type="Gene3D" id="3.40.50.1820">
    <property type="entry name" value="alpha/beta hydrolase"/>
    <property type="match status" value="1"/>
</dbReference>
<accession>A0A382YY69</accession>
<reference evidence="1" key="1">
    <citation type="submission" date="2018-05" db="EMBL/GenBank/DDBJ databases">
        <authorList>
            <person name="Lanie J.A."/>
            <person name="Ng W.-L."/>
            <person name="Kazmierczak K.M."/>
            <person name="Andrzejewski T.M."/>
            <person name="Davidsen T.M."/>
            <person name="Wayne K.J."/>
            <person name="Tettelin H."/>
            <person name="Glass J.I."/>
            <person name="Rusch D."/>
            <person name="Podicherti R."/>
            <person name="Tsui H.-C.T."/>
            <person name="Winkler M.E."/>
        </authorList>
    </citation>
    <scope>NUCLEOTIDE SEQUENCE</scope>
</reference>
<dbReference type="AlphaFoldDB" id="A0A382YY69"/>
<gene>
    <name evidence="1" type="ORF">METZ01_LOCUS440629</name>
</gene>
<feature type="non-terminal residue" evidence="1">
    <location>
        <position position="1"/>
    </location>
</feature>
<protein>
    <recommendedName>
        <fullName evidence="2">Alpha/beta hydrolase</fullName>
    </recommendedName>
</protein>